<dbReference type="RefSeq" id="WP_106138157.1">
    <property type="nucleotide sequence ID" value="NZ_PVTE01000009.1"/>
</dbReference>
<organism evidence="1 2">
    <name type="scientific">Spirosoma oryzae</name>
    <dbReference type="NCBI Taxonomy" id="1469603"/>
    <lineage>
        <taxon>Bacteria</taxon>
        <taxon>Pseudomonadati</taxon>
        <taxon>Bacteroidota</taxon>
        <taxon>Cytophagia</taxon>
        <taxon>Cytophagales</taxon>
        <taxon>Cytophagaceae</taxon>
        <taxon>Spirosoma</taxon>
    </lineage>
</organism>
<comment type="caution">
    <text evidence="1">The sequence shown here is derived from an EMBL/GenBank/DDBJ whole genome shotgun (WGS) entry which is preliminary data.</text>
</comment>
<accession>A0A2T0SYE0</accession>
<name>A0A2T0SYE0_9BACT</name>
<reference evidence="1 2" key="1">
    <citation type="submission" date="2018-03" db="EMBL/GenBank/DDBJ databases">
        <title>Genomic Encyclopedia of Archaeal and Bacterial Type Strains, Phase II (KMG-II): from individual species to whole genera.</title>
        <authorList>
            <person name="Goeker M."/>
        </authorList>
    </citation>
    <scope>NUCLEOTIDE SEQUENCE [LARGE SCALE GENOMIC DNA]</scope>
    <source>
        <strain evidence="1 2">DSM 28354</strain>
    </source>
</reference>
<evidence type="ECO:0000313" key="1">
    <source>
        <dbReference type="EMBL" id="PRY38425.1"/>
    </source>
</evidence>
<dbReference type="Proteomes" id="UP000238375">
    <property type="component" value="Unassembled WGS sequence"/>
</dbReference>
<keyword evidence="2" id="KW-1185">Reference proteome</keyword>
<dbReference type="AlphaFoldDB" id="A0A2T0SYE0"/>
<dbReference type="EMBL" id="PVTE01000009">
    <property type="protein sequence ID" value="PRY38425.1"/>
    <property type="molecule type" value="Genomic_DNA"/>
</dbReference>
<gene>
    <name evidence="1" type="ORF">CLV58_109152</name>
</gene>
<protein>
    <submittedName>
        <fullName evidence="1">Uncharacterized protein</fullName>
    </submittedName>
</protein>
<evidence type="ECO:0000313" key="2">
    <source>
        <dbReference type="Proteomes" id="UP000238375"/>
    </source>
</evidence>
<sequence length="175" mass="19975">MTDIKDSEFYQELTLTDAERAAFSDTLDFKLEDIPLSFSGPQELKAFVNGMVFFTDNLHPVAYRMNALNPMTTPAPVMLRFNQELLVINKLLTMHRYELNPDHTKAWYKGKITDPNPTYLNDTEAILGIIPMGVHLSPAEWDLYKGVFDELFELHQEKLAAPVLGPTEEQLTNLN</sequence>
<proteinExistence type="predicted"/>